<dbReference type="Gene3D" id="3.40.50.2000">
    <property type="entry name" value="Glycogen Phosphorylase B"/>
    <property type="match status" value="2"/>
</dbReference>
<keyword evidence="3" id="KW-0808">Transferase</keyword>
<dbReference type="CDD" id="cd03814">
    <property type="entry name" value="GT4-like"/>
    <property type="match status" value="1"/>
</dbReference>
<dbReference type="AlphaFoldDB" id="A0A1S8CSQ8"/>
<dbReference type="Pfam" id="PF00534">
    <property type="entry name" value="Glycos_transf_1"/>
    <property type="match status" value="1"/>
</dbReference>
<evidence type="ECO:0000259" key="1">
    <source>
        <dbReference type="Pfam" id="PF00534"/>
    </source>
</evidence>
<dbReference type="GO" id="GO:0016757">
    <property type="term" value="F:glycosyltransferase activity"/>
    <property type="evidence" value="ECO:0007669"/>
    <property type="project" value="InterPro"/>
</dbReference>
<feature type="domain" description="Glycosyl transferase family 1" evidence="1">
    <location>
        <begin position="213"/>
        <end position="358"/>
    </location>
</feature>
<dbReference type="InterPro" id="IPR001296">
    <property type="entry name" value="Glyco_trans_1"/>
</dbReference>
<dbReference type="OrthoDB" id="9802525at2"/>
<dbReference type="InterPro" id="IPR050194">
    <property type="entry name" value="Glycosyltransferase_grp1"/>
</dbReference>
<dbReference type="SUPFAM" id="SSF53756">
    <property type="entry name" value="UDP-Glycosyltransferase/glycogen phosphorylase"/>
    <property type="match status" value="1"/>
</dbReference>
<sequence>MTLLQNFNSFSNTDPQRFGGSLRIAIVTETWPPEINGVAMSVLQLCKGLQQRGHRILLIRPYQPTECQSFKPSAECLVAASSIPKYPELRFGYPQYRKMTKALSQFKPDIVHIVTEGPLGLAALNIARQYNYPVSSGFHSPFHEFSQFFDLKFLIKPVQHYLRWFHNRTDLTCVPSTDTQRALVKAGFTCPLALVSRGVDSQHFNPQKRCNNLRQQWQATPQTMVMLYVGRLSPEKNIDLVIQAYQHAKISQPERDFKLVIVGDGPDRARLQNLIPEAIFTGMQTGEQLARHYASADVFLFASEVETFGNVVLEALASGLPVLAYDYACTALTVQHGINGWACRLSDATQFQQLAAQLPALSQLQQMGLQATKIAQQFGWSMAVDQFEFALKTTADKHQSLYSTAWNKAMIPLFIT</sequence>
<comment type="caution">
    <text evidence="3">The sequence shown here is derived from an EMBL/GenBank/DDBJ whole genome shotgun (WGS) entry which is preliminary data.</text>
</comment>
<dbReference type="Pfam" id="PF13439">
    <property type="entry name" value="Glyco_transf_4"/>
    <property type="match status" value="1"/>
</dbReference>
<protein>
    <submittedName>
        <fullName evidence="3">Glycosyl transferase</fullName>
    </submittedName>
</protein>
<dbReference type="RefSeq" id="WP_076878542.1">
    <property type="nucleotide sequence ID" value="NZ_MLCN01000027.1"/>
</dbReference>
<feature type="domain" description="Glycosyltransferase subfamily 4-like N-terminal" evidence="2">
    <location>
        <begin position="35"/>
        <end position="202"/>
    </location>
</feature>
<evidence type="ECO:0000313" key="3">
    <source>
        <dbReference type="EMBL" id="ONG39173.1"/>
    </source>
</evidence>
<organism evidence="3 4">
    <name type="scientific">Alkanindiges hydrocarboniclasticus</name>
    <dbReference type="NCBI Taxonomy" id="1907941"/>
    <lineage>
        <taxon>Bacteria</taxon>
        <taxon>Pseudomonadati</taxon>
        <taxon>Pseudomonadota</taxon>
        <taxon>Gammaproteobacteria</taxon>
        <taxon>Moraxellales</taxon>
        <taxon>Moraxellaceae</taxon>
        <taxon>Alkanindiges</taxon>
    </lineage>
</organism>
<dbReference type="PANTHER" id="PTHR45947:SF3">
    <property type="entry name" value="SULFOQUINOVOSYL TRANSFERASE SQD2"/>
    <property type="match status" value="1"/>
</dbReference>
<name>A0A1S8CSQ8_9GAMM</name>
<dbReference type="STRING" id="1907941.BKE30_10420"/>
<evidence type="ECO:0000313" key="4">
    <source>
        <dbReference type="Proteomes" id="UP000192132"/>
    </source>
</evidence>
<keyword evidence="4" id="KW-1185">Reference proteome</keyword>
<dbReference type="EMBL" id="MLCN01000027">
    <property type="protein sequence ID" value="ONG39173.1"/>
    <property type="molecule type" value="Genomic_DNA"/>
</dbReference>
<dbReference type="Proteomes" id="UP000192132">
    <property type="component" value="Unassembled WGS sequence"/>
</dbReference>
<accession>A0A1S8CSQ8</accession>
<evidence type="ECO:0000259" key="2">
    <source>
        <dbReference type="Pfam" id="PF13439"/>
    </source>
</evidence>
<reference evidence="3 4" key="1">
    <citation type="submission" date="2016-10" db="EMBL/GenBank/DDBJ databases">
        <title>Draft Genome sequence of Alkanindiges sp. strain H1.</title>
        <authorList>
            <person name="Subhash Y."/>
            <person name="Lee S."/>
        </authorList>
    </citation>
    <scope>NUCLEOTIDE SEQUENCE [LARGE SCALE GENOMIC DNA]</scope>
    <source>
        <strain evidence="3 4">H1</strain>
    </source>
</reference>
<dbReference type="PANTHER" id="PTHR45947">
    <property type="entry name" value="SULFOQUINOVOSYL TRANSFERASE SQD2"/>
    <property type="match status" value="1"/>
</dbReference>
<proteinExistence type="predicted"/>
<dbReference type="InterPro" id="IPR028098">
    <property type="entry name" value="Glyco_trans_4-like_N"/>
</dbReference>
<gene>
    <name evidence="3" type="ORF">BKE30_10420</name>
</gene>